<feature type="domain" description="Transcriptional repressor PaaX-like central Cas2-like" evidence="1">
    <location>
        <begin position="99"/>
        <end position="174"/>
    </location>
</feature>
<dbReference type="PANTHER" id="PTHR30319">
    <property type="entry name" value="PHENYLACETIC ACID REGULATOR-RELATED TRANSCRIPTIONAL REPRESSOR"/>
    <property type="match status" value="1"/>
</dbReference>
<proteinExistence type="predicted"/>
<dbReference type="AlphaFoldDB" id="A0A1F7VBG9"/>
<comment type="caution">
    <text evidence="2">The sequence shown here is derived from an EMBL/GenBank/DDBJ whole genome shotgun (WGS) entry which is preliminary data.</text>
</comment>
<reference evidence="2 3" key="1">
    <citation type="journal article" date="2016" name="Nat. Commun.">
        <title>Thousands of microbial genomes shed light on interconnected biogeochemical processes in an aquifer system.</title>
        <authorList>
            <person name="Anantharaman K."/>
            <person name="Brown C.T."/>
            <person name="Hug L.A."/>
            <person name="Sharon I."/>
            <person name="Castelle C.J."/>
            <person name="Probst A.J."/>
            <person name="Thomas B.C."/>
            <person name="Singh A."/>
            <person name="Wilkins M.J."/>
            <person name="Karaoz U."/>
            <person name="Brodie E.L."/>
            <person name="Williams K.H."/>
            <person name="Hubbard S.S."/>
            <person name="Banfield J.F."/>
        </authorList>
    </citation>
    <scope>NUCLEOTIDE SEQUENCE [LARGE SCALE GENOMIC DNA]</scope>
</reference>
<evidence type="ECO:0000313" key="2">
    <source>
        <dbReference type="EMBL" id="OGL87856.1"/>
    </source>
</evidence>
<dbReference type="Proteomes" id="UP000178264">
    <property type="component" value="Unassembled WGS sequence"/>
</dbReference>
<evidence type="ECO:0000313" key="3">
    <source>
        <dbReference type="Proteomes" id="UP000178264"/>
    </source>
</evidence>
<evidence type="ECO:0000259" key="1">
    <source>
        <dbReference type="Pfam" id="PF20803"/>
    </source>
</evidence>
<dbReference type="PANTHER" id="PTHR30319:SF1">
    <property type="entry name" value="TRANSCRIPTIONAL REPRESSOR PAAX"/>
    <property type="match status" value="1"/>
</dbReference>
<accession>A0A1F7VBG9</accession>
<organism evidence="2 3">
    <name type="scientific">Candidatus Uhrbacteria bacterium RIFCSPLOWO2_02_FULL_49_11</name>
    <dbReference type="NCBI Taxonomy" id="1802409"/>
    <lineage>
        <taxon>Bacteria</taxon>
        <taxon>Candidatus Uhriibacteriota</taxon>
    </lineage>
</organism>
<dbReference type="Pfam" id="PF20803">
    <property type="entry name" value="PaaX_M"/>
    <property type="match status" value="1"/>
</dbReference>
<dbReference type="Gene3D" id="3.30.70.2650">
    <property type="match status" value="1"/>
</dbReference>
<gene>
    <name evidence="2" type="ORF">A3I42_03110</name>
</gene>
<protein>
    <recommendedName>
        <fullName evidence="1">Transcriptional repressor PaaX-like central Cas2-like domain-containing protein</fullName>
    </recommendedName>
</protein>
<dbReference type="EMBL" id="MGER01000046">
    <property type="protein sequence ID" value="OGL87856.1"/>
    <property type="molecule type" value="Genomic_DNA"/>
</dbReference>
<sequence>MDKTKLKHTITKVVLPVLGIGVLLAVALVAPNVVQILDINGAKHRFARHRARRCLAHLKKRGYLQQKGKRTDWNYVLTEKGRELLARKNIADIQVPEPKRWDGNWRMVIFDIPENYKKARNALRWKLRQMGFRYLNLSVWVHPYECRDQINAIVEYYDVGRFVRLLDVVYFDGMDDMKRAFFPSRKTSIS</sequence>
<dbReference type="GO" id="GO:0006351">
    <property type="term" value="P:DNA-templated transcription"/>
    <property type="evidence" value="ECO:0007669"/>
    <property type="project" value="TreeGrafter"/>
</dbReference>
<dbReference type="InterPro" id="IPR048846">
    <property type="entry name" value="PaaX-like_central"/>
</dbReference>
<name>A0A1F7VBG9_9BACT</name>